<evidence type="ECO:0000313" key="3">
    <source>
        <dbReference type="Proteomes" id="UP000184693"/>
    </source>
</evidence>
<dbReference type="SUPFAM" id="SSF52540">
    <property type="entry name" value="P-loop containing nucleoside triphosphate hydrolases"/>
    <property type="match status" value="1"/>
</dbReference>
<sequence length="472" mass="52158">MRPIGGARRAARHTSPDLHLSDLMTSKCQAVFLHTGYRTAGTWLWSCFRKLDTVTAYYEPLHEMLASIDQEKLATSTADSWRSGHPALEAPYFAEYAHLLEPGVKGIPGYEAAFSVDRFDRQVPEGAGRIEAYVRGLMRAAHEQGRVPVLKFCRSLGRLEWFRTTFPDAVHIVVEKNPISQWQSCWHLFAAYRNPHFVAVPFAVLALNRDVPVVQQTMSALGVDLPPQPDGAVAQTMESYLTLFKEHVAAITPLQAYRAFLAHWLLTLRDTAKYANAIFDCDLAAHSPAYLEGAERWIGELTGIHPSLRSARREEASERGNGFDAVEGLQVHLEALQVARALAASGGTEADTLTFWTSKLAQATQTMAFGAAANWPQPQVGAGHATRVVDVALIDGAGIDDVLLGELASTRAALAEVKSELTRVQNAPLWRLIRYVRKLRAPKMFRRARRGARRHVGASPPTSARHSSKRAQ</sequence>
<evidence type="ECO:0008006" key="4">
    <source>
        <dbReference type="Google" id="ProtNLM"/>
    </source>
</evidence>
<organism evidence="2 3">
    <name type="scientific">Paraburkholderia phenazinium</name>
    <dbReference type="NCBI Taxonomy" id="60549"/>
    <lineage>
        <taxon>Bacteria</taxon>
        <taxon>Pseudomonadati</taxon>
        <taxon>Pseudomonadota</taxon>
        <taxon>Betaproteobacteria</taxon>
        <taxon>Burkholderiales</taxon>
        <taxon>Burkholderiaceae</taxon>
        <taxon>Paraburkholderia</taxon>
    </lineage>
</organism>
<feature type="compositionally biased region" description="Basic residues" evidence="1">
    <location>
        <begin position="447"/>
        <end position="456"/>
    </location>
</feature>
<proteinExistence type="predicted"/>
<evidence type="ECO:0000313" key="2">
    <source>
        <dbReference type="EMBL" id="SIO26715.1"/>
    </source>
</evidence>
<reference evidence="2 3" key="1">
    <citation type="submission" date="2016-11" db="EMBL/GenBank/DDBJ databases">
        <authorList>
            <person name="Jaros S."/>
            <person name="Januszkiewicz K."/>
            <person name="Wedrychowicz H."/>
        </authorList>
    </citation>
    <scope>NUCLEOTIDE SEQUENCE [LARGE SCALE GENOMIC DNA]</scope>
    <source>
        <strain evidence="2 3">GAS86</strain>
    </source>
</reference>
<dbReference type="Gene3D" id="3.40.50.300">
    <property type="entry name" value="P-loop containing nucleotide triphosphate hydrolases"/>
    <property type="match status" value="1"/>
</dbReference>
<dbReference type="Proteomes" id="UP000184693">
    <property type="component" value="Unassembled WGS sequence"/>
</dbReference>
<gene>
    <name evidence="2" type="ORF">SAMN05444168_3944</name>
</gene>
<dbReference type="AlphaFoldDB" id="A0A1N6I474"/>
<dbReference type="InterPro" id="IPR027417">
    <property type="entry name" value="P-loop_NTPase"/>
</dbReference>
<protein>
    <recommendedName>
        <fullName evidence="4">Sulfotransferase family protein</fullName>
    </recommendedName>
</protein>
<accession>A0A1N6I474</accession>
<dbReference type="EMBL" id="FSRM01000001">
    <property type="protein sequence ID" value="SIO26715.1"/>
    <property type="molecule type" value="Genomic_DNA"/>
</dbReference>
<name>A0A1N6I474_9BURK</name>
<evidence type="ECO:0000256" key="1">
    <source>
        <dbReference type="SAM" id="MobiDB-lite"/>
    </source>
</evidence>
<feature type="region of interest" description="Disordered" evidence="1">
    <location>
        <begin position="447"/>
        <end position="472"/>
    </location>
</feature>